<keyword evidence="9" id="KW-0807">Transducer</keyword>
<name>A0A182T1L9_9DIPT</name>
<keyword evidence="5 10" id="KW-1133">Transmembrane helix</keyword>
<dbReference type="GO" id="GO:0045202">
    <property type="term" value="C:synapse"/>
    <property type="evidence" value="ECO:0007669"/>
    <property type="project" value="TreeGrafter"/>
</dbReference>
<evidence type="ECO:0000256" key="3">
    <source>
        <dbReference type="ARBA" id="ARBA00022475"/>
    </source>
</evidence>
<evidence type="ECO:0000259" key="11">
    <source>
        <dbReference type="PROSITE" id="PS50262"/>
    </source>
</evidence>
<keyword evidence="3" id="KW-1003">Cell membrane</keyword>
<evidence type="ECO:0000256" key="6">
    <source>
        <dbReference type="ARBA" id="ARBA00023040"/>
    </source>
</evidence>
<proteinExistence type="inferred from homology"/>
<sequence>KLKRKQEKKCGELFSHLDLLNYPECLNLLGHYLDVKGKSIPVLTSEFIKSLGTTNKLSGNGFRTASDTSRDELSPGIGSFRDIGNWFTYANFTLLEWFNGSTGYAGNESSNFHPNAINFTIVPYGIDIVDESSKQVLPPFKLWQTVLIAICLAICIILTIGGNILVLLAFIVDRSIRQPSNYFIASLAATDML</sequence>
<protein>
    <recommendedName>
        <fullName evidence="11">G-protein coupled receptors family 1 profile domain-containing protein</fullName>
    </recommendedName>
</protein>
<dbReference type="PANTHER" id="PTHR24247">
    <property type="entry name" value="5-HYDROXYTRYPTAMINE RECEPTOR"/>
    <property type="match status" value="1"/>
</dbReference>
<accession>A0A182T1L9</accession>
<dbReference type="PANTHER" id="PTHR24247:SF191">
    <property type="entry name" value="MUSCARINIC ACETYLCHOLINE RECEPTOR, B-TYPE, ISOFORM A"/>
    <property type="match status" value="1"/>
</dbReference>
<dbReference type="GO" id="GO:0007187">
    <property type="term" value="P:G protein-coupled receptor signaling pathway, coupled to cyclic nucleotide second messenger"/>
    <property type="evidence" value="ECO:0007669"/>
    <property type="project" value="TreeGrafter"/>
</dbReference>
<comment type="similarity">
    <text evidence="2">Belongs to the G-protein coupled receptor 1 family.</text>
</comment>
<dbReference type="InterPro" id="IPR017452">
    <property type="entry name" value="GPCR_Rhodpsn_7TM"/>
</dbReference>
<dbReference type="PROSITE" id="PS50262">
    <property type="entry name" value="G_PROTEIN_RECEP_F1_2"/>
    <property type="match status" value="1"/>
</dbReference>
<evidence type="ECO:0000256" key="1">
    <source>
        <dbReference type="ARBA" id="ARBA00004651"/>
    </source>
</evidence>
<keyword evidence="7 10" id="KW-0472">Membrane</keyword>
<dbReference type="Proteomes" id="UP000075901">
    <property type="component" value="Unassembled WGS sequence"/>
</dbReference>
<dbReference type="GO" id="GO:0005886">
    <property type="term" value="C:plasma membrane"/>
    <property type="evidence" value="ECO:0007669"/>
    <property type="project" value="UniProtKB-SubCell"/>
</dbReference>
<dbReference type="GO" id="GO:0016907">
    <property type="term" value="F:G protein-coupled acetylcholine receptor activity"/>
    <property type="evidence" value="ECO:0007669"/>
    <property type="project" value="TreeGrafter"/>
</dbReference>
<keyword evidence="13" id="KW-1185">Reference proteome</keyword>
<evidence type="ECO:0000313" key="13">
    <source>
        <dbReference type="Proteomes" id="UP000075901"/>
    </source>
</evidence>
<evidence type="ECO:0000256" key="2">
    <source>
        <dbReference type="ARBA" id="ARBA00010663"/>
    </source>
</evidence>
<comment type="subcellular location">
    <subcellularLocation>
        <location evidence="1">Cell membrane</location>
        <topology evidence="1">Multi-pass membrane protein</topology>
    </subcellularLocation>
</comment>
<evidence type="ECO:0000256" key="4">
    <source>
        <dbReference type="ARBA" id="ARBA00022692"/>
    </source>
</evidence>
<organism evidence="12 13">
    <name type="scientific">Anopheles maculatus</name>
    <dbReference type="NCBI Taxonomy" id="74869"/>
    <lineage>
        <taxon>Eukaryota</taxon>
        <taxon>Metazoa</taxon>
        <taxon>Ecdysozoa</taxon>
        <taxon>Arthropoda</taxon>
        <taxon>Hexapoda</taxon>
        <taxon>Insecta</taxon>
        <taxon>Pterygota</taxon>
        <taxon>Neoptera</taxon>
        <taxon>Endopterygota</taxon>
        <taxon>Diptera</taxon>
        <taxon>Nematocera</taxon>
        <taxon>Culicoidea</taxon>
        <taxon>Culicidae</taxon>
        <taxon>Anophelinae</taxon>
        <taxon>Anopheles</taxon>
        <taxon>Anopheles maculatus group</taxon>
    </lineage>
</organism>
<reference evidence="13" key="1">
    <citation type="submission" date="2013-09" db="EMBL/GenBank/DDBJ databases">
        <title>The Genome Sequence of Anopheles maculatus species B.</title>
        <authorList>
            <consortium name="The Broad Institute Genomics Platform"/>
            <person name="Neafsey D.E."/>
            <person name="Besansky N."/>
            <person name="Howell P."/>
            <person name="Walton C."/>
            <person name="Young S.K."/>
            <person name="Zeng Q."/>
            <person name="Gargeya S."/>
            <person name="Fitzgerald M."/>
            <person name="Haas B."/>
            <person name="Abouelleil A."/>
            <person name="Allen A.W."/>
            <person name="Alvarado L."/>
            <person name="Arachchi H.M."/>
            <person name="Berlin A.M."/>
            <person name="Chapman S.B."/>
            <person name="Gainer-Dewar J."/>
            <person name="Goldberg J."/>
            <person name="Griggs A."/>
            <person name="Gujja S."/>
            <person name="Hansen M."/>
            <person name="Howarth C."/>
            <person name="Imamovic A."/>
            <person name="Ireland A."/>
            <person name="Larimer J."/>
            <person name="McCowan C."/>
            <person name="Murphy C."/>
            <person name="Pearson M."/>
            <person name="Poon T.W."/>
            <person name="Priest M."/>
            <person name="Roberts A."/>
            <person name="Saif S."/>
            <person name="Shea T."/>
            <person name="Sisk P."/>
            <person name="Sykes S."/>
            <person name="Wortman J."/>
            <person name="Nusbaum C."/>
            <person name="Birren B."/>
        </authorList>
    </citation>
    <scope>NUCLEOTIDE SEQUENCE [LARGE SCALE GENOMIC DNA]</scope>
    <source>
        <strain evidence="13">maculatus3</strain>
    </source>
</reference>
<keyword evidence="4 10" id="KW-0812">Transmembrane</keyword>
<evidence type="ECO:0000313" key="12">
    <source>
        <dbReference type="EnsemblMetazoa" id="AMAM017799-PA"/>
    </source>
</evidence>
<dbReference type="InterPro" id="IPR000276">
    <property type="entry name" value="GPCR_Rhodpsn"/>
</dbReference>
<evidence type="ECO:0000256" key="7">
    <source>
        <dbReference type="ARBA" id="ARBA00023136"/>
    </source>
</evidence>
<dbReference type="Gene3D" id="1.20.1070.10">
    <property type="entry name" value="Rhodopsin 7-helix transmembrane proteins"/>
    <property type="match status" value="1"/>
</dbReference>
<evidence type="ECO:0000256" key="8">
    <source>
        <dbReference type="ARBA" id="ARBA00023170"/>
    </source>
</evidence>
<dbReference type="GO" id="GO:0004993">
    <property type="term" value="F:G protein-coupled serotonin receptor activity"/>
    <property type="evidence" value="ECO:0007669"/>
    <property type="project" value="TreeGrafter"/>
</dbReference>
<dbReference type="SUPFAM" id="SSF81321">
    <property type="entry name" value="Family A G protein-coupled receptor-like"/>
    <property type="match status" value="1"/>
</dbReference>
<feature type="domain" description="G-protein coupled receptors family 1 profile" evidence="11">
    <location>
        <begin position="162"/>
        <end position="193"/>
    </location>
</feature>
<keyword evidence="8" id="KW-0675">Receptor</keyword>
<evidence type="ECO:0000256" key="9">
    <source>
        <dbReference type="ARBA" id="ARBA00023224"/>
    </source>
</evidence>
<reference evidence="12" key="2">
    <citation type="submission" date="2020-05" db="UniProtKB">
        <authorList>
            <consortium name="EnsemblMetazoa"/>
        </authorList>
    </citation>
    <scope>IDENTIFICATION</scope>
    <source>
        <strain evidence="12">maculatus3</strain>
    </source>
</reference>
<dbReference type="PRINTS" id="PR00237">
    <property type="entry name" value="GPCRRHODOPSN"/>
</dbReference>
<dbReference type="VEuPathDB" id="VectorBase:AMAM017799"/>
<evidence type="ECO:0000256" key="5">
    <source>
        <dbReference type="ARBA" id="ARBA00022989"/>
    </source>
</evidence>
<dbReference type="EnsemblMetazoa" id="AMAM017799-RA">
    <property type="protein sequence ID" value="AMAM017799-PA"/>
    <property type="gene ID" value="AMAM017799"/>
</dbReference>
<dbReference type="AlphaFoldDB" id="A0A182T1L9"/>
<feature type="transmembrane region" description="Helical" evidence="10">
    <location>
        <begin position="146"/>
        <end position="172"/>
    </location>
</feature>
<dbReference type="GO" id="GO:0030425">
    <property type="term" value="C:dendrite"/>
    <property type="evidence" value="ECO:0007669"/>
    <property type="project" value="TreeGrafter"/>
</dbReference>
<dbReference type="GO" id="GO:0007197">
    <property type="term" value="P:adenylate cyclase-inhibiting G protein-coupled acetylcholine receptor signaling pathway"/>
    <property type="evidence" value="ECO:0007669"/>
    <property type="project" value="TreeGrafter"/>
</dbReference>
<evidence type="ECO:0000256" key="10">
    <source>
        <dbReference type="SAM" id="Phobius"/>
    </source>
</evidence>
<keyword evidence="6" id="KW-0297">G-protein coupled receptor</keyword>